<reference evidence="2" key="1">
    <citation type="journal article" date="1992" name="Int. J. Dev. Biol.">
        <title>Purification and localization of p10, a novel protein that increases in nymphal regenerating legs of Periplaneta americana (American cockroach).</title>
        <authorList>
            <person name="Nomura A."/>
            <person name="Kawasaki K."/>
            <person name="Kubo T."/>
            <person name="Natori S."/>
        </authorList>
    </citation>
    <scope>NUCLEOTIDE SEQUENCE</scope>
</reference>
<protein>
    <submittedName>
        <fullName evidence="2">p10</fullName>
    </submittedName>
</protein>
<accession>O17447</accession>
<dbReference type="Gene3D" id="1.10.2080.10">
    <property type="entry name" value="Insect odorant-binding protein A10/Ejaculatory bulb-specific protein 3"/>
    <property type="match status" value="1"/>
</dbReference>
<dbReference type="InterPro" id="IPR005055">
    <property type="entry name" value="A10/PebIII"/>
</dbReference>
<dbReference type="PANTHER" id="PTHR11257:SF12">
    <property type="entry name" value="EJACULATORY BULB-SPECIFIC PROTEIN 3-RELATED"/>
    <property type="match status" value="1"/>
</dbReference>
<name>O17447_PERAM</name>
<evidence type="ECO:0000313" key="2">
    <source>
        <dbReference type="EMBL" id="AAB84283.1"/>
    </source>
</evidence>
<evidence type="ECO:0000256" key="1">
    <source>
        <dbReference type="SAM" id="SignalP"/>
    </source>
</evidence>
<organism evidence="2">
    <name type="scientific">Periplaneta americana</name>
    <name type="common">American cockroach</name>
    <name type="synonym">Blatta americana</name>
    <dbReference type="NCBI Taxonomy" id="6978"/>
    <lineage>
        <taxon>Eukaryota</taxon>
        <taxon>Metazoa</taxon>
        <taxon>Ecdysozoa</taxon>
        <taxon>Arthropoda</taxon>
        <taxon>Hexapoda</taxon>
        <taxon>Insecta</taxon>
        <taxon>Pterygota</taxon>
        <taxon>Neoptera</taxon>
        <taxon>Polyneoptera</taxon>
        <taxon>Dictyoptera</taxon>
        <taxon>Blattodea</taxon>
        <taxon>Blattoidea</taxon>
        <taxon>Blattidae</taxon>
        <taxon>Blattinae</taxon>
        <taxon>Periplaneta</taxon>
    </lineage>
</organism>
<feature type="chain" id="PRO_5004158014" evidence="1">
    <location>
        <begin position="19"/>
        <end position="130"/>
    </location>
</feature>
<dbReference type="SUPFAM" id="SSF100910">
    <property type="entry name" value="Chemosensory protein Csp2"/>
    <property type="match status" value="1"/>
</dbReference>
<dbReference type="InterPro" id="IPR036682">
    <property type="entry name" value="OS_D_A10/PebIII_sf"/>
</dbReference>
<dbReference type="PANTHER" id="PTHR11257">
    <property type="entry name" value="CHEMOSENSORY PROTEIN-RELATED"/>
    <property type="match status" value="1"/>
</dbReference>
<dbReference type="EMBL" id="AF030340">
    <property type="protein sequence ID" value="AAB84283.1"/>
    <property type="molecule type" value="mRNA"/>
</dbReference>
<dbReference type="Pfam" id="PF03392">
    <property type="entry name" value="OS-D"/>
    <property type="match status" value="1"/>
</dbReference>
<keyword evidence="1" id="KW-0732">Signal</keyword>
<feature type="signal peptide" evidence="1">
    <location>
        <begin position="1"/>
        <end position="18"/>
    </location>
</feature>
<sequence>MKCVAVFVIVAVVALAEAARFRRDDKYTTKYDNIDLDEILASDRLLANYHKCLIEEGKCTPDGEELKSHVSDALQNDCAKCSDKQRAGAEKVINFLYNKKKPMWESLQKKYDPENTYVTKYADRLKELHD</sequence>
<dbReference type="AlphaFoldDB" id="O17447"/>
<reference evidence="2" key="3">
    <citation type="journal article" date="1998" name="Insect Biochem. Mol. Biol.">
        <title>Molecular cloning of cDNA for p10, a novel protein that increases in the regenerating legs of Periplaneta americana (American cockroach).</title>
        <authorList>
            <person name="Kitabayashi A.N."/>
            <person name="Arai T."/>
            <person name="Kubo T."/>
            <person name="Natori S."/>
        </authorList>
    </citation>
    <scope>NUCLEOTIDE SEQUENCE</scope>
</reference>
<proteinExistence type="evidence at transcript level"/>
<reference evidence="2" key="2">
    <citation type="submission" date="1997-10" db="EMBL/GenBank/DDBJ databases">
        <authorList>
            <person name="Kitabayashi N.A."/>
            <person name="Kubo T."/>
            <person name="Natori S."/>
        </authorList>
    </citation>
    <scope>NUCLEOTIDE SEQUENCE</scope>
</reference>